<dbReference type="Gene3D" id="1.25.40.20">
    <property type="entry name" value="Ankyrin repeat-containing domain"/>
    <property type="match status" value="4"/>
</dbReference>
<dbReference type="EMBL" id="JBGBPQ010000003">
    <property type="protein sequence ID" value="KAL1526936.1"/>
    <property type="molecule type" value="Genomic_DNA"/>
</dbReference>
<dbReference type="Proteomes" id="UP001515480">
    <property type="component" value="Unassembled WGS sequence"/>
</dbReference>
<feature type="signal peptide" evidence="4">
    <location>
        <begin position="1"/>
        <end position="22"/>
    </location>
</feature>
<dbReference type="PROSITE" id="PS50088">
    <property type="entry name" value="ANK_REPEAT"/>
    <property type="match status" value="7"/>
</dbReference>
<feature type="repeat" description="ANK" evidence="3">
    <location>
        <begin position="470"/>
        <end position="502"/>
    </location>
</feature>
<dbReference type="SUPFAM" id="SSF48403">
    <property type="entry name" value="Ankyrin repeat"/>
    <property type="match status" value="2"/>
</dbReference>
<evidence type="ECO:0000256" key="3">
    <source>
        <dbReference type="PROSITE-ProRule" id="PRU00023"/>
    </source>
</evidence>
<dbReference type="PRINTS" id="PR01415">
    <property type="entry name" value="ANKYRIN"/>
</dbReference>
<feature type="repeat" description="ANK" evidence="3">
    <location>
        <begin position="369"/>
        <end position="401"/>
    </location>
</feature>
<gene>
    <name evidence="5" type="ORF">AB1Y20_015627</name>
</gene>
<evidence type="ECO:0000256" key="2">
    <source>
        <dbReference type="ARBA" id="ARBA00023043"/>
    </source>
</evidence>
<organism evidence="5 6">
    <name type="scientific">Prymnesium parvum</name>
    <name type="common">Toxic golden alga</name>
    <dbReference type="NCBI Taxonomy" id="97485"/>
    <lineage>
        <taxon>Eukaryota</taxon>
        <taxon>Haptista</taxon>
        <taxon>Haptophyta</taxon>
        <taxon>Prymnesiophyceae</taxon>
        <taxon>Prymnesiales</taxon>
        <taxon>Prymnesiaceae</taxon>
        <taxon>Prymnesium</taxon>
    </lineage>
</organism>
<dbReference type="AlphaFoldDB" id="A0AB34K210"/>
<dbReference type="PANTHER" id="PTHR24178">
    <property type="entry name" value="MOLTING PROTEIN MLT-4"/>
    <property type="match status" value="1"/>
</dbReference>
<keyword evidence="1" id="KW-0677">Repeat</keyword>
<feature type="repeat" description="ANK" evidence="3">
    <location>
        <begin position="435"/>
        <end position="469"/>
    </location>
</feature>
<evidence type="ECO:0000313" key="5">
    <source>
        <dbReference type="EMBL" id="KAL1526936.1"/>
    </source>
</evidence>
<evidence type="ECO:0000256" key="4">
    <source>
        <dbReference type="SAM" id="SignalP"/>
    </source>
</evidence>
<feature type="repeat" description="ANK" evidence="3">
    <location>
        <begin position="71"/>
        <end position="103"/>
    </location>
</feature>
<evidence type="ECO:0000313" key="6">
    <source>
        <dbReference type="Proteomes" id="UP001515480"/>
    </source>
</evidence>
<dbReference type="Pfam" id="PF00023">
    <property type="entry name" value="Ank"/>
    <property type="match status" value="2"/>
</dbReference>
<evidence type="ECO:0000256" key="1">
    <source>
        <dbReference type="ARBA" id="ARBA00022737"/>
    </source>
</evidence>
<reference evidence="5 6" key="1">
    <citation type="journal article" date="2024" name="Science">
        <title>Giant polyketide synthase enzymes in the biosynthesis of giant marine polyether toxins.</title>
        <authorList>
            <person name="Fallon T.R."/>
            <person name="Shende V.V."/>
            <person name="Wierzbicki I.H."/>
            <person name="Pendleton A.L."/>
            <person name="Watervoot N.F."/>
            <person name="Auber R.P."/>
            <person name="Gonzalez D.J."/>
            <person name="Wisecaver J.H."/>
            <person name="Moore B.S."/>
        </authorList>
    </citation>
    <scope>NUCLEOTIDE SEQUENCE [LARGE SCALE GENOMIC DNA]</scope>
    <source>
        <strain evidence="5 6">12B1</strain>
    </source>
</reference>
<feature type="repeat" description="ANK" evidence="3">
    <location>
        <begin position="140"/>
        <end position="172"/>
    </location>
</feature>
<dbReference type="Pfam" id="PF12796">
    <property type="entry name" value="Ank_2"/>
    <property type="match status" value="3"/>
</dbReference>
<keyword evidence="4" id="KW-0732">Signal</keyword>
<feature type="chain" id="PRO_5044308760" evidence="4">
    <location>
        <begin position="23"/>
        <end position="687"/>
    </location>
</feature>
<comment type="caution">
    <text evidence="5">The sequence shown here is derived from an EMBL/GenBank/DDBJ whole genome shotgun (WGS) entry which is preliminary data.</text>
</comment>
<dbReference type="PROSITE" id="PS50297">
    <property type="entry name" value="ANK_REP_REGION"/>
    <property type="match status" value="5"/>
</dbReference>
<keyword evidence="2 3" id="KW-0040">ANK repeat</keyword>
<dbReference type="InterPro" id="IPR036770">
    <property type="entry name" value="Ankyrin_rpt-contain_sf"/>
</dbReference>
<proteinExistence type="predicted"/>
<sequence length="687" mass="73998">MAFTIRWTGLVLLLLTLRGCSGDPAAAAKAARQRQQFASHLLSAAKSGDVSNLQRILEPLDSRAVNLKLQGDVTALQVAVATKCAPCVKYLLEKGADIEMTQPSGFRALHFASTVQDEGDTVLKMLIKAGADVNAVAEKSGHTPLLLAAGQGLSERAKFLVKHGANVTASNKEGVTALHYAAARGDLDFAQYLLGMGANISAEAKPGETALFAAVQGNKTDMVEWLLSKASLAELKAEAALYTSVASNNTYMVNYLLAKGVNVSLARGWANGESLLHLCARKNLVHMAKYLMEEVEETQRIPVDDRDRNRVTPLQAAAQAEPATESEDVSDIQSEESVPASLFDVGKTPLDTFKLLLAAGADANALDDNNITVLHVAARQGHLKMAQMLIDHGASIHALDMNNANILFFACAANRPEMVKFLLDKGVSPMQSVLNGMTPLIANLLREGGSVPVVKMLLEAGADPMQADQRGGTPLHYSASKDNRKVSQLLLDYGANLEVMDNRGFTVLFAAANDGSFKTAGWLLRKGADPLATNFDNKTASKMINTKSHKADKFRTTYQLLSLAEWLARNGLSVPEYLPVLSGLKIKTMHNLADMSLHASVDDLFAAFKPSKAVEVSEEKRKRLFEALKADSNVLIENVDKDALEDPPIDPSQYMEAEASELAPFLGGRSVAEVLRSGELPIRKDEL</sequence>
<protein>
    <submittedName>
        <fullName evidence="5">Uncharacterized protein</fullName>
    </submittedName>
</protein>
<name>A0AB34K210_PRYPA</name>
<accession>A0AB34K210</accession>
<dbReference type="SMART" id="SM00248">
    <property type="entry name" value="ANK"/>
    <property type="match status" value="13"/>
</dbReference>
<keyword evidence="6" id="KW-1185">Reference proteome</keyword>
<feature type="repeat" description="ANK" evidence="3">
    <location>
        <begin position="104"/>
        <end position="138"/>
    </location>
</feature>
<dbReference type="InterPro" id="IPR002110">
    <property type="entry name" value="Ankyrin_rpt"/>
</dbReference>
<feature type="repeat" description="ANK" evidence="3">
    <location>
        <begin position="173"/>
        <end position="205"/>
    </location>
</feature>